<dbReference type="InterPro" id="IPR017972">
    <property type="entry name" value="Cyt_P450_CS"/>
</dbReference>
<evidence type="ECO:0000256" key="4">
    <source>
        <dbReference type="ARBA" id="ARBA00023002"/>
    </source>
</evidence>
<organism evidence="8 9">
    <name type="scientific">Nonomuraea cypriaca</name>
    <dbReference type="NCBI Taxonomy" id="1187855"/>
    <lineage>
        <taxon>Bacteria</taxon>
        <taxon>Bacillati</taxon>
        <taxon>Actinomycetota</taxon>
        <taxon>Actinomycetes</taxon>
        <taxon>Streptosporangiales</taxon>
        <taxon>Streptosporangiaceae</taxon>
        <taxon>Nonomuraea</taxon>
    </lineage>
</organism>
<comment type="caution">
    <text evidence="8">The sequence shown here is derived from an EMBL/GenBank/DDBJ whole genome shotgun (WGS) entry which is preliminary data.</text>
</comment>
<dbReference type="PANTHER" id="PTHR46696:SF1">
    <property type="entry name" value="CYTOCHROME P450 YJIB-RELATED"/>
    <property type="match status" value="1"/>
</dbReference>
<dbReference type="PANTHER" id="PTHR46696">
    <property type="entry name" value="P450, PUTATIVE (EUROFUNG)-RELATED"/>
    <property type="match status" value="1"/>
</dbReference>
<evidence type="ECO:0000313" key="9">
    <source>
        <dbReference type="Proteomes" id="UP000605361"/>
    </source>
</evidence>
<evidence type="ECO:0000256" key="6">
    <source>
        <dbReference type="ARBA" id="ARBA00023033"/>
    </source>
</evidence>
<evidence type="ECO:0000256" key="7">
    <source>
        <dbReference type="RuleBase" id="RU000461"/>
    </source>
</evidence>
<dbReference type="FunFam" id="1.10.630.10:FF:000018">
    <property type="entry name" value="Cytochrome P450 monooxygenase"/>
    <property type="match status" value="1"/>
</dbReference>
<dbReference type="Gene3D" id="1.10.630.10">
    <property type="entry name" value="Cytochrome P450"/>
    <property type="match status" value="1"/>
</dbReference>
<evidence type="ECO:0000256" key="2">
    <source>
        <dbReference type="ARBA" id="ARBA00022617"/>
    </source>
</evidence>
<keyword evidence="2 7" id="KW-0349">Heme</keyword>
<dbReference type="PRINTS" id="PR00359">
    <property type="entry name" value="BP450"/>
</dbReference>
<name>A0A931AQZ2_9ACTN</name>
<keyword evidence="6 7" id="KW-0503">Monooxygenase</keyword>
<proteinExistence type="inferred from homology"/>
<dbReference type="RefSeq" id="WP_195902193.1">
    <property type="nucleotide sequence ID" value="NZ_JADOGI010000273.1"/>
</dbReference>
<evidence type="ECO:0000256" key="5">
    <source>
        <dbReference type="ARBA" id="ARBA00023004"/>
    </source>
</evidence>
<dbReference type="PROSITE" id="PS00086">
    <property type="entry name" value="CYTOCHROME_P450"/>
    <property type="match status" value="1"/>
</dbReference>
<dbReference type="InterPro" id="IPR036396">
    <property type="entry name" value="Cyt_P450_sf"/>
</dbReference>
<gene>
    <name evidence="8" type="ORF">ITP53_48170</name>
</gene>
<dbReference type="GO" id="GO:0004497">
    <property type="term" value="F:monooxygenase activity"/>
    <property type="evidence" value="ECO:0007669"/>
    <property type="project" value="UniProtKB-KW"/>
</dbReference>
<keyword evidence="5 7" id="KW-0408">Iron</keyword>
<sequence length="406" mass="45598">MDVESALAWIMGPNGIEDPYPGYQALHEHGQIVQVTDSMFLVVGYEAADQILRDASTSVVNEARLDRNWRAWRTNRASTLLTKTLLFTDPPDHTRVRPLLASWFSARRVAGMRDLIQERSERLTDDLVERCADDGIVNLVREFALPLPVRIMCDILGVPPADYRWFEDRVGDMLIVLEAFPPPEEAELGQRSTREMEAYILDLIADRRRAPADDLTSALVGAHDRDEAALTADEVLVNLVGMMAAALDSTTYLLANGLLQLLRRPEHATRLRADEEFAQPYVEELLRWDAPAQFTVRRTTTTMRVGDVTLPPEAELLILLGAANRDPRRFDAPHDFRPDRPGNQPISFSVGPHFCLGSPLARLEAQIALPAVMRGLPDLTLAGEPTRLNRYAIRWYDYLPATVKAT</sequence>
<protein>
    <submittedName>
        <fullName evidence="8">Cytochrome P450</fullName>
    </submittedName>
</protein>
<dbReference type="GO" id="GO:0020037">
    <property type="term" value="F:heme binding"/>
    <property type="evidence" value="ECO:0007669"/>
    <property type="project" value="InterPro"/>
</dbReference>
<comment type="similarity">
    <text evidence="1 7">Belongs to the cytochrome P450 family.</text>
</comment>
<evidence type="ECO:0000313" key="8">
    <source>
        <dbReference type="EMBL" id="MBF8193322.1"/>
    </source>
</evidence>
<reference evidence="8" key="1">
    <citation type="submission" date="2020-11" db="EMBL/GenBank/DDBJ databases">
        <title>Whole-genome analyses of Nonomuraea sp. K274.</title>
        <authorList>
            <person name="Veyisoglu A."/>
        </authorList>
    </citation>
    <scope>NUCLEOTIDE SEQUENCE</scope>
    <source>
        <strain evidence="8">K274</strain>
    </source>
</reference>
<dbReference type="EMBL" id="JADOGI010000273">
    <property type="protein sequence ID" value="MBF8193322.1"/>
    <property type="molecule type" value="Genomic_DNA"/>
</dbReference>
<dbReference type="GO" id="GO:0016705">
    <property type="term" value="F:oxidoreductase activity, acting on paired donors, with incorporation or reduction of molecular oxygen"/>
    <property type="evidence" value="ECO:0007669"/>
    <property type="project" value="InterPro"/>
</dbReference>
<dbReference type="Pfam" id="PF00067">
    <property type="entry name" value="p450"/>
    <property type="match status" value="1"/>
</dbReference>
<accession>A0A931AQZ2</accession>
<dbReference type="Proteomes" id="UP000605361">
    <property type="component" value="Unassembled WGS sequence"/>
</dbReference>
<dbReference type="InterPro" id="IPR001128">
    <property type="entry name" value="Cyt_P450"/>
</dbReference>
<keyword evidence="9" id="KW-1185">Reference proteome</keyword>
<dbReference type="AlphaFoldDB" id="A0A931AQZ2"/>
<dbReference type="SUPFAM" id="SSF48264">
    <property type="entry name" value="Cytochrome P450"/>
    <property type="match status" value="1"/>
</dbReference>
<evidence type="ECO:0000256" key="3">
    <source>
        <dbReference type="ARBA" id="ARBA00022723"/>
    </source>
</evidence>
<dbReference type="GO" id="GO:0005506">
    <property type="term" value="F:iron ion binding"/>
    <property type="evidence" value="ECO:0007669"/>
    <property type="project" value="InterPro"/>
</dbReference>
<keyword evidence="4 7" id="KW-0560">Oxidoreductase</keyword>
<dbReference type="InterPro" id="IPR002397">
    <property type="entry name" value="Cyt_P450_B"/>
</dbReference>
<evidence type="ECO:0000256" key="1">
    <source>
        <dbReference type="ARBA" id="ARBA00010617"/>
    </source>
</evidence>
<keyword evidence="3 7" id="KW-0479">Metal-binding</keyword>